<organism evidence="8 9">
    <name type="scientific">Kolteria novifilia</name>
    <dbReference type="NCBI Taxonomy" id="2527975"/>
    <lineage>
        <taxon>Bacteria</taxon>
        <taxon>Pseudomonadati</taxon>
        <taxon>Planctomycetota</taxon>
        <taxon>Planctomycetia</taxon>
        <taxon>Kolteriales</taxon>
        <taxon>Kolteriaceae</taxon>
        <taxon>Kolteria</taxon>
    </lineage>
</organism>
<protein>
    <submittedName>
        <fullName evidence="8">DNA-binding response regulator MtrA</fullName>
    </submittedName>
</protein>
<dbReference type="AlphaFoldDB" id="A0A518B390"/>
<evidence type="ECO:0000256" key="1">
    <source>
        <dbReference type="ARBA" id="ARBA00022553"/>
    </source>
</evidence>
<gene>
    <name evidence="8" type="primary">mtrA</name>
    <name evidence="8" type="ORF">Pan216_22600</name>
</gene>
<dbReference type="GO" id="GO:0000156">
    <property type="term" value="F:phosphorelay response regulator activity"/>
    <property type="evidence" value="ECO:0007669"/>
    <property type="project" value="TreeGrafter"/>
</dbReference>
<evidence type="ECO:0000313" key="9">
    <source>
        <dbReference type="Proteomes" id="UP000317093"/>
    </source>
</evidence>
<dbReference type="PANTHER" id="PTHR48111:SF1">
    <property type="entry name" value="TWO-COMPONENT RESPONSE REGULATOR ORR33"/>
    <property type="match status" value="1"/>
</dbReference>
<evidence type="ECO:0000259" key="7">
    <source>
        <dbReference type="PROSITE" id="PS50110"/>
    </source>
</evidence>
<dbReference type="EMBL" id="CP036279">
    <property type="protein sequence ID" value="QDU61404.1"/>
    <property type="molecule type" value="Genomic_DNA"/>
</dbReference>
<evidence type="ECO:0000256" key="4">
    <source>
        <dbReference type="ARBA" id="ARBA00023125"/>
    </source>
</evidence>
<evidence type="ECO:0000256" key="2">
    <source>
        <dbReference type="ARBA" id="ARBA00023012"/>
    </source>
</evidence>
<dbReference type="OrthoDB" id="282973at2"/>
<dbReference type="GO" id="GO:0000976">
    <property type="term" value="F:transcription cis-regulatory region binding"/>
    <property type="evidence" value="ECO:0007669"/>
    <property type="project" value="TreeGrafter"/>
</dbReference>
<dbReference type="InterPro" id="IPR039420">
    <property type="entry name" value="WalR-like"/>
</dbReference>
<accession>A0A518B390</accession>
<dbReference type="GO" id="GO:0005829">
    <property type="term" value="C:cytosol"/>
    <property type="evidence" value="ECO:0007669"/>
    <property type="project" value="TreeGrafter"/>
</dbReference>
<dbReference type="GO" id="GO:0032993">
    <property type="term" value="C:protein-DNA complex"/>
    <property type="evidence" value="ECO:0007669"/>
    <property type="project" value="TreeGrafter"/>
</dbReference>
<sequence>MTLQEQQRILVIEDEPAIRELVCKLLDIHGFVTHGEGDGETGLNAAREWRPDALILDLMLPFVDGFEVCRQLRAEPPQEAVGILILSARSDHESRVRAFELGADRYLTKPFHPNEVLRELLSLRESPDGSEVGLRRRRRIDVVDGPNYRGQVDELVADLFHTTPMAPAEIAETCAVLLDVGRELLDHHAEDVAPGSVHLTCEIFDDRLRHVVNYDGEPNRSNGGWKAVRDAFSHESVVGEPSVEQKLGGSFVETLHPHELVLTRPFRSA</sequence>
<name>A0A518B390_9BACT</name>
<keyword evidence="4 8" id="KW-0238">DNA-binding</keyword>
<keyword evidence="9" id="KW-1185">Reference proteome</keyword>
<keyword evidence="3" id="KW-0805">Transcription regulation</keyword>
<dbReference type="CDD" id="cd17574">
    <property type="entry name" value="REC_OmpR"/>
    <property type="match status" value="1"/>
</dbReference>
<evidence type="ECO:0000256" key="6">
    <source>
        <dbReference type="PROSITE-ProRule" id="PRU00169"/>
    </source>
</evidence>
<dbReference type="InterPro" id="IPR011006">
    <property type="entry name" value="CheY-like_superfamily"/>
</dbReference>
<keyword evidence="2" id="KW-0902">Two-component regulatory system</keyword>
<dbReference type="SMART" id="SM00448">
    <property type="entry name" value="REC"/>
    <property type="match status" value="1"/>
</dbReference>
<dbReference type="Proteomes" id="UP000317093">
    <property type="component" value="Chromosome"/>
</dbReference>
<reference evidence="8 9" key="1">
    <citation type="submission" date="2019-02" db="EMBL/GenBank/DDBJ databases">
        <title>Deep-cultivation of Planctomycetes and their phenomic and genomic characterization uncovers novel biology.</title>
        <authorList>
            <person name="Wiegand S."/>
            <person name="Jogler M."/>
            <person name="Boedeker C."/>
            <person name="Pinto D."/>
            <person name="Vollmers J."/>
            <person name="Rivas-Marin E."/>
            <person name="Kohn T."/>
            <person name="Peeters S.H."/>
            <person name="Heuer A."/>
            <person name="Rast P."/>
            <person name="Oberbeckmann S."/>
            <person name="Bunk B."/>
            <person name="Jeske O."/>
            <person name="Meyerdierks A."/>
            <person name="Storesund J.E."/>
            <person name="Kallscheuer N."/>
            <person name="Luecker S."/>
            <person name="Lage O.M."/>
            <person name="Pohl T."/>
            <person name="Merkel B.J."/>
            <person name="Hornburger P."/>
            <person name="Mueller R.-W."/>
            <person name="Bruemmer F."/>
            <person name="Labrenz M."/>
            <person name="Spormann A.M."/>
            <person name="Op den Camp H."/>
            <person name="Overmann J."/>
            <person name="Amann R."/>
            <person name="Jetten M.S.M."/>
            <person name="Mascher T."/>
            <person name="Medema M.H."/>
            <person name="Devos D.P."/>
            <person name="Kaster A.-K."/>
            <person name="Ovreas L."/>
            <person name="Rohde M."/>
            <person name="Galperin M.Y."/>
            <person name="Jogler C."/>
        </authorList>
    </citation>
    <scope>NUCLEOTIDE SEQUENCE [LARGE SCALE GENOMIC DNA]</scope>
    <source>
        <strain evidence="8 9">Pan216</strain>
    </source>
</reference>
<keyword evidence="1 6" id="KW-0597">Phosphoprotein</keyword>
<dbReference type="PROSITE" id="PS50110">
    <property type="entry name" value="RESPONSE_REGULATORY"/>
    <property type="match status" value="1"/>
</dbReference>
<evidence type="ECO:0000256" key="3">
    <source>
        <dbReference type="ARBA" id="ARBA00023015"/>
    </source>
</evidence>
<dbReference type="RefSeq" id="WP_145258001.1">
    <property type="nucleotide sequence ID" value="NZ_CP036279.1"/>
</dbReference>
<dbReference type="GO" id="GO:0006355">
    <property type="term" value="P:regulation of DNA-templated transcription"/>
    <property type="evidence" value="ECO:0007669"/>
    <property type="project" value="TreeGrafter"/>
</dbReference>
<keyword evidence="5" id="KW-0804">Transcription</keyword>
<proteinExistence type="predicted"/>
<feature type="modified residue" description="4-aspartylphosphate" evidence="6">
    <location>
        <position position="57"/>
    </location>
</feature>
<dbReference type="PANTHER" id="PTHR48111">
    <property type="entry name" value="REGULATOR OF RPOS"/>
    <property type="match status" value="1"/>
</dbReference>
<dbReference type="SUPFAM" id="SSF52172">
    <property type="entry name" value="CheY-like"/>
    <property type="match status" value="1"/>
</dbReference>
<dbReference type="KEGG" id="knv:Pan216_22600"/>
<dbReference type="Pfam" id="PF00072">
    <property type="entry name" value="Response_reg"/>
    <property type="match status" value="1"/>
</dbReference>
<dbReference type="Gene3D" id="3.40.50.2300">
    <property type="match status" value="1"/>
</dbReference>
<dbReference type="InterPro" id="IPR001789">
    <property type="entry name" value="Sig_transdc_resp-reg_receiver"/>
</dbReference>
<evidence type="ECO:0000256" key="5">
    <source>
        <dbReference type="ARBA" id="ARBA00023163"/>
    </source>
</evidence>
<evidence type="ECO:0000313" key="8">
    <source>
        <dbReference type="EMBL" id="QDU61404.1"/>
    </source>
</evidence>
<feature type="domain" description="Response regulatory" evidence="7">
    <location>
        <begin position="8"/>
        <end position="124"/>
    </location>
</feature>